<dbReference type="GO" id="GO:0016491">
    <property type="term" value="F:oxidoreductase activity"/>
    <property type="evidence" value="ECO:0007669"/>
    <property type="project" value="UniProtKB-KW"/>
</dbReference>
<dbReference type="PANTHER" id="PTHR13847:SF286">
    <property type="entry name" value="D-AMINO ACID DEHYDROGENASE"/>
    <property type="match status" value="1"/>
</dbReference>
<dbReference type="Gene3D" id="3.50.50.60">
    <property type="entry name" value="FAD/NAD(P)-binding domain"/>
    <property type="match status" value="1"/>
</dbReference>
<gene>
    <name evidence="6" type="ORF">DN752_19765</name>
</gene>
<dbReference type="SUPFAM" id="SSF51905">
    <property type="entry name" value="FAD/NAD(P)-binding domain"/>
    <property type="match status" value="1"/>
</dbReference>
<evidence type="ECO:0000256" key="1">
    <source>
        <dbReference type="ARBA" id="ARBA00001974"/>
    </source>
</evidence>
<dbReference type="RefSeq" id="WP_112785569.1">
    <property type="nucleotide sequence ID" value="NZ_CP030041.1"/>
</dbReference>
<accession>A0A2Z4INS0</accession>
<dbReference type="KEGG" id="est:DN752_19765"/>
<dbReference type="InterPro" id="IPR006076">
    <property type="entry name" value="FAD-dep_OxRdtase"/>
</dbReference>
<dbReference type="InterPro" id="IPR017741">
    <property type="entry name" value="FAD-dependent_OxRdtase_HpnW"/>
</dbReference>
<dbReference type="NCBIfam" id="TIGR03364">
    <property type="entry name" value="HpnW_proposed"/>
    <property type="match status" value="1"/>
</dbReference>
<organism evidence="6 7">
    <name type="scientific">Echinicola strongylocentroti</name>
    <dbReference type="NCBI Taxonomy" id="1795355"/>
    <lineage>
        <taxon>Bacteria</taxon>
        <taxon>Pseudomonadati</taxon>
        <taxon>Bacteroidota</taxon>
        <taxon>Cytophagia</taxon>
        <taxon>Cytophagales</taxon>
        <taxon>Cyclobacteriaceae</taxon>
        <taxon>Echinicola</taxon>
    </lineage>
</organism>
<keyword evidence="7" id="KW-1185">Reference proteome</keyword>
<evidence type="ECO:0000313" key="7">
    <source>
        <dbReference type="Proteomes" id="UP000248688"/>
    </source>
</evidence>
<dbReference type="GO" id="GO:0005737">
    <property type="term" value="C:cytoplasm"/>
    <property type="evidence" value="ECO:0007669"/>
    <property type="project" value="TreeGrafter"/>
</dbReference>
<dbReference type="EMBL" id="CP030041">
    <property type="protein sequence ID" value="AWW32196.1"/>
    <property type="molecule type" value="Genomic_DNA"/>
</dbReference>
<evidence type="ECO:0000256" key="4">
    <source>
        <dbReference type="ARBA" id="ARBA00023002"/>
    </source>
</evidence>
<dbReference type="InterPro" id="IPR036188">
    <property type="entry name" value="FAD/NAD-bd_sf"/>
</dbReference>
<dbReference type="OrthoDB" id="9799943at2"/>
<evidence type="ECO:0000259" key="5">
    <source>
        <dbReference type="Pfam" id="PF01266"/>
    </source>
</evidence>
<evidence type="ECO:0000256" key="3">
    <source>
        <dbReference type="ARBA" id="ARBA00022630"/>
    </source>
</evidence>
<evidence type="ECO:0000313" key="6">
    <source>
        <dbReference type="EMBL" id="AWW32196.1"/>
    </source>
</evidence>
<feature type="domain" description="FAD dependent oxidoreductase" evidence="5">
    <location>
        <begin position="3"/>
        <end position="374"/>
    </location>
</feature>
<proteinExistence type="inferred from homology"/>
<comment type="cofactor">
    <cofactor evidence="1">
        <name>FAD</name>
        <dbReference type="ChEBI" id="CHEBI:57692"/>
    </cofactor>
</comment>
<evidence type="ECO:0000256" key="2">
    <source>
        <dbReference type="ARBA" id="ARBA00009410"/>
    </source>
</evidence>
<dbReference type="Pfam" id="PF01266">
    <property type="entry name" value="DAO"/>
    <property type="match status" value="1"/>
</dbReference>
<name>A0A2Z4INS0_9BACT</name>
<reference evidence="6 7" key="1">
    <citation type="submission" date="2018-06" db="EMBL/GenBank/DDBJ databases">
        <title>Echinicola strongylocentroti sp. nov., isolated from a sea urchin Strongylocentrotus intermedius.</title>
        <authorList>
            <person name="Bae S.S."/>
        </authorList>
    </citation>
    <scope>NUCLEOTIDE SEQUENCE [LARGE SCALE GENOMIC DNA]</scope>
    <source>
        <strain evidence="6 7">MEBiC08714</strain>
    </source>
</reference>
<keyword evidence="3" id="KW-0285">Flavoprotein</keyword>
<dbReference type="Gene3D" id="3.30.9.10">
    <property type="entry name" value="D-Amino Acid Oxidase, subunit A, domain 2"/>
    <property type="match status" value="1"/>
</dbReference>
<sequence>MYDLIVIGGGVLGAFHAYHALEAGLKVALIEKDKAPQDATTRNFGQVVPSGMNTKWQNYGRESLRIYKDLQSQFDISVRQNGTVYLASDEDEMQLIEELHAINNQNGYASELLNKQACLDNYPGLKSSYAKGGLFYPEEVTVEPRIMIHRLLEFLKTEKKLAIYTAKTVTSCEHTGNIVNVETACGHKLKASKVVICNGREFKILYPALFAQSDLQVSKLQMMQTKPQGSGYHLPGSVLTGLSIRRYESFSECPSFSAIKSREAQGSPEKKWSIHILFKQATDGSVILGDSHQYADAKDIDDLGHGMDMAIDDFMVQKAKEIIDLPTYEIAHRWYGMYSQCKTKDLFQATVDEHIHIVTGIGGKGMTGSAGYAKENIQNLFNLTI</sequence>
<protein>
    <submittedName>
        <fullName evidence="6">TIGR03364 family FAD-dependent oxidoreductase</fullName>
    </submittedName>
</protein>
<dbReference type="Proteomes" id="UP000248688">
    <property type="component" value="Chromosome"/>
</dbReference>
<keyword evidence="4" id="KW-0560">Oxidoreductase</keyword>
<comment type="similarity">
    <text evidence="2">Belongs to the DadA oxidoreductase family.</text>
</comment>
<dbReference type="AlphaFoldDB" id="A0A2Z4INS0"/>
<dbReference type="PANTHER" id="PTHR13847">
    <property type="entry name" value="SARCOSINE DEHYDROGENASE-RELATED"/>
    <property type="match status" value="1"/>
</dbReference>